<keyword evidence="1" id="KW-1133">Transmembrane helix</keyword>
<dbReference type="EMBL" id="CP060789">
    <property type="protein sequence ID" value="QNP56520.1"/>
    <property type="molecule type" value="Genomic_DNA"/>
</dbReference>
<dbReference type="Proteomes" id="UP000516117">
    <property type="component" value="Chromosome"/>
</dbReference>
<dbReference type="RefSeq" id="WP_187721625.1">
    <property type="nucleotide sequence ID" value="NZ_BAABBL010000015.1"/>
</dbReference>
<feature type="transmembrane region" description="Helical" evidence="1">
    <location>
        <begin position="59"/>
        <end position="80"/>
    </location>
</feature>
<keyword evidence="3" id="KW-1185">Reference proteome</keyword>
<evidence type="ECO:0000313" key="3">
    <source>
        <dbReference type="Proteomes" id="UP000516117"/>
    </source>
</evidence>
<evidence type="ECO:0000256" key="1">
    <source>
        <dbReference type="SAM" id="Phobius"/>
    </source>
</evidence>
<feature type="transmembrane region" description="Helical" evidence="1">
    <location>
        <begin position="111"/>
        <end position="131"/>
    </location>
</feature>
<accession>A0A7H0H7K4</accession>
<gene>
    <name evidence="2" type="ORF">H9L22_03600</name>
</gene>
<dbReference type="KEGG" id="tdf:H9L22_03600"/>
<protein>
    <submittedName>
        <fullName evidence="2">Uncharacterized protein</fullName>
    </submittedName>
</protein>
<keyword evidence="1" id="KW-0472">Membrane</keyword>
<name>A0A7H0H7K4_9ACTN</name>
<organism evidence="2 3">
    <name type="scientific">Tessaracoccus defluvii</name>
    <dbReference type="NCBI Taxonomy" id="1285901"/>
    <lineage>
        <taxon>Bacteria</taxon>
        <taxon>Bacillati</taxon>
        <taxon>Actinomycetota</taxon>
        <taxon>Actinomycetes</taxon>
        <taxon>Propionibacteriales</taxon>
        <taxon>Propionibacteriaceae</taxon>
        <taxon>Tessaracoccus</taxon>
    </lineage>
</organism>
<dbReference type="AlphaFoldDB" id="A0A7H0H7K4"/>
<reference evidence="2 3" key="1">
    <citation type="submission" date="2020-08" db="EMBL/GenBank/DDBJ databases">
        <title>Genome sequence of Tessaracoccus defluvii JCM 17540T.</title>
        <authorList>
            <person name="Hyun D.-W."/>
            <person name="Bae J.-W."/>
        </authorList>
    </citation>
    <scope>NUCLEOTIDE SEQUENCE [LARGE SCALE GENOMIC DNA]</scope>
    <source>
        <strain evidence="2 3">JCM 17540</strain>
    </source>
</reference>
<sequence>MTMARSRTFWQLGAAVSLTGAVAWMLAPTYRMTWAALTDPNPVSLHSWLDPLVWGYGGFHAPVTVLCGVVAAIGAWIGVFSRRVNRFPAWWALAGALVFVSWAAVLGHIDALQVVPLLLLAAGAAGCLMAAHRALPDLVSGPAAR</sequence>
<proteinExistence type="predicted"/>
<evidence type="ECO:0000313" key="2">
    <source>
        <dbReference type="EMBL" id="QNP56520.1"/>
    </source>
</evidence>
<feature type="transmembrane region" description="Helical" evidence="1">
    <location>
        <begin position="87"/>
        <end position="105"/>
    </location>
</feature>
<keyword evidence="1" id="KW-0812">Transmembrane</keyword>